<evidence type="ECO:0000313" key="2">
    <source>
        <dbReference type="Proteomes" id="UP000606396"/>
    </source>
</evidence>
<reference evidence="1 2" key="1">
    <citation type="journal article" date="2020" name="ISME J.">
        <title>Comparative genomics reveals insights into cyanobacterial evolution and habitat adaptation.</title>
        <authorList>
            <person name="Chen M.Y."/>
            <person name="Teng W.K."/>
            <person name="Zhao L."/>
            <person name="Hu C.X."/>
            <person name="Zhou Y.K."/>
            <person name="Han B.P."/>
            <person name="Song L.R."/>
            <person name="Shu W.S."/>
        </authorList>
    </citation>
    <scope>NUCLEOTIDE SEQUENCE [LARGE SCALE GENOMIC DNA]</scope>
    <source>
        <strain evidence="1 2">FACHB-252</strain>
    </source>
</reference>
<protein>
    <submittedName>
        <fullName evidence="1">Uncharacterized protein</fullName>
    </submittedName>
</protein>
<comment type="caution">
    <text evidence="1">The sequence shown here is derived from an EMBL/GenBank/DDBJ whole genome shotgun (WGS) entry which is preliminary data.</text>
</comment>
<keyword evidence="2" id="KW-1185">Reference proteome</keyword>
<proteinExistence type="predicted"/>
<dbReference type="EMBL" id="JACJTC010000004">
    <property type="protein sequence ID" value="MBD2610797.1"/>
    <property type="molecule type" value="Genomic_DNA"/>
</dbReference>
<dbReference type="Proteomes" id="UP000606396">
    <property type="component" value="Unassembled WGS sequence"/>
</dbReference>
<accession>A0ABR8H6A9</accession>
<name>A0ABR8H6A9_NOSPU</name>
<organism evidence="1 2">
    <name type="scientific">Nostoc punctiforme FACHB-252</name>
    <dbReference type="NCBI Taxonomy" id="1357509"/>
    <lineage>
        <taxon>Bacteria</taxon>
        <taxon>Bacillati</taxon>
        <taxon>Cyanobacteriota</taxon>
        <taxon>Cyanophyceae</taxon>
        <taxon>Nostocales</taxon>
        <taxon>Nostocaceae</taxon>
        <taxon>Nostoc</taxon>
    </lineage>
</organism>
<gene>
    <name evidence="1" type="ORF">H6G94_05850</name>
</gene>
<sequence>MTSETSQQTVDSELLQNLQAEIQQEFVKSLKKGNFTEIVEKYGVPEKIIKFQCIIDFNKIPNHSDSLEKQEIIESTQKHLFQMPSKIVKLDWCPPEGMCTSP</sequence>
<dbReference type="RefSeq" id="WP_190948706.1">
    <property type="nucleotide sequence ID" value="NZ_JACJTC010000004.1"/>
</dbReference>
<evidence type="ECO:0000313" key="1">
    <source>
        <dbReference type="EMBL" id="MBD2610797.1"/>
    </source>
</evidence>